<evidence type="ECO:0000313" key="1">
    <source>
        <dbReference type="EMBL" id="GFO03245.1"/>
    </source>
</evidence>
<comment type="caution">
    <text evidence="1">The sequence shown here is derived from an EMBL/GenBank/DDBJ whole genome shotgun (WGS) entry which is preliminary data.</text>
</comment>
<keyword evidence="2" id="KW-1185">Reference proteome</keyword>
<reference evidence="1 2" key="1">
    <citation type="journal article" date="2021" name="Elife">
        <title>Chloroplast acquisition without the gene transfer in kleptoplastic sea slugs, Plakobranchus ocellatus.</title>
        <authorList>
            <person name="Maeda T."/>
            <person name="Takahashi S."/>
            <person name="Yoshida T."/>
            <person name="Shimamura S."/>
            <person name="Takaki Y."/>
            <person name="Nagai Y."/>
            <person name="Toyoda A."/>
            <person name="Suzuki Y."/>
            <person name="Arimoto A."/>
            <person name="Ishii H."/>
            <person name="Satoh N."/>
            <person name="Nishiyama T."/>
            <person name="Hasebe M."/>
            <person name="Maruyama T."/>
            <person name="Minagawa J."/>
            <person name="Obokata J."/>
            <person name="Shigenobu S."/>
        </authorList>
    </citation>
    <scope>NUCLEOTIDE SEQUENCE [LARGE SCALE GENOMIC DNA]</scope>
</reference>
<proteinExistence type="predicted"/>
<dbReference type="Proteomes" id="UP000735302">
    <property type="component" value="Unassembled WGS sequence"/>
</dbReference>
<dbReference type="AlphaFoldDB" id="A0AAV4A776"/>
<dbReference type="EMBL" id="BLXT01003724">
    <property type="protein sequence ID" value="GFO03245.1"/>
    <property type="molecule type" value="Genomic_DNA"/>
</dbReference>
<organism evidence="1 2">
    <name type="scientific">Plakobranchus ocellatus</name>
    <dbReference type="NCBI Taxonomy" id="259542"/>
    <lineage>
        <taxon>Eukaryota</taxon>
        <taxon>Metazoa</taxon>
        <taxon>Spiralia</taxon>
        <taxon>Lophotrochozoa</taxon>
        <taxon>Mollusca</taxon>
        <taxon>Gastropoda</taxon>
        <taxon>Heterobranchia</taxon>
        <taxon>Euthyneura</taxon>
        <taxon>Panpulmonata</taxon>
        <taxon>Sacoglossa</taxon>
        <taxon>Placobranchoidea</taxon>
        <taxon>Plakobranchidae</taxon>
        <taxon>Plakobranchus</taxon>
    </lineage>
</organism>
<sequence>MCWSTLLDPILNRISIWPTQTGGVNEVARRSDTCSACDQVKAKIEVLIKTSRDTPNEAVRREVEQLTNQRDLHQRKLKLFTVIRKIPIKGLKQILI</sequence>
<protein>
    <submittedName>
        <fullName evidence="1">Uncharacterized protein</fullName>
    </submittedName>
</protein>
<gene>
    <name evidence="1" type="ORF">PoB_002975000</name>
</gene>
<name>A0AAV4A776_9GAST</name>
<accession>A0AAV4A776</accession>
<evidence type="ECO:0000313" key="2">
    <source>
        <dbReference type="Proteomes" id="UP000735302"/>
    </source>
</evidence>